<proteinExistence type="predicted"/>
<reference evidence="2" key="1">
    <citation type="journal article" date="2020" name="Microb. Genom.">
        <title>Genetic diversity of clinical and environmental Mucorales isolates obtained from an investigation of mucormycosis cases among solid organ transplant recipients.</title>
        <authorList>
            <person name="Nguyen M.H."/>
            <person name="Kaul D."/>
            <person name="Muto C."/>
            <person name="Cheng S.J."/>
            <person name="Richter R.A."/>
            <person name="Bruno V.M."/>
            <person name="Liu G."/>
            <person name="Beyhan S."/>
            <person name="Sundermann A.J."/>
            <person name="Mounaud S."/>
            <person name="Pasculle A.W."/>
            <person name="Nierman W.C."/>
            <person name="Driscoll E."/>
            <person name="Cumbie R."/>
            <person name="Clancy C.J."/>
            <person name="Dupont C.L."/>
        </authorList>
    </citation>
    <scope>NUCLEOTIDE SEQUENCE</scope>
    <source>
        <strain evidence="2">GL16</strain>
    </source>
</reference>
<sequence>MVLPPNIAKPPDQGRPPNHSARSTTPTSNSQCKPTVLYSKVHQRPTITRESLLHPPSSATFQPPSNTVDLHTTVPNTAQPVIIETTYWGVSQSPGSIFFDVTSCRESDRDLYKLAFHQLKEYVGLVVHKSGPNRYLEVNFDIEEFRILACNDGLRFDNGLVVIRPAVAYRPGSIIKRVTLQRLPWLRPKRLLEGLRSTLGNYGSVRDVGIVTDSDTGAFLGSGYAVLDCSPSPNQTDPFLELTHAIE</sequence>
<organism evidence="2 3">
    <name type="scientific">Rhizopus oryzae</name>
    <name type="common">Mucormycosis agent</name>
    <name type="synonym">Rhizopus arrhizus var. delemar</name>
    <dbReference type="NCBI Taxonomy" id="64495"/>
    <lineage>
        <taxon>Eukaryota</taxon>
        <taxon>Fungi</taxon>
        <taxon>Fungi incertae sedis</taxon>
        <taxon>Mucoromycota</taxon>
        <taxon>Mucoromycotina</taxon>
        <taxon>Mucoromycetes</taxon>
        <taxon>Mucorales</taxon>
        <taxon>Mucorineae</taxon>
        <taxon>Rhizopodaceae</taxon>
        <taxon>Rhizopus</taxon>
    </lineage>
</organism>
<feature type="region of interest" description="Disordered" evidence="1">
    <location>
        <begin position="1"/>
        <end position="33"/>
    </location>
</feature>
<name>A0A9P6Y3U8_RHIOR</name>
<evidence type="ECO:0000313" key="3">
    <source>
        <dbReference type="Proteomes" id="UP000717996"/>
    </source>
</evidence>
<evidence type="ECO:0000313" key="2">
    <source>
        <dbReference type="EMBL" id="KAG1538846.1"/>
    </source>
</evidence>
<comment type="caution">
    <text evidence="2">The sequence shown here is derived from an EMBL/GenBank/DDBJ whole genome shotgun (WGS) entry which is preliminary data.</text>
</comment>
<accession>A0A9P6Y3U8</accession>
<dbReference type="OrthoDB" id="2206663at2759"/>
<dbReference type="Proteomes" id="UP000717996">
    <property type="component" value="Unassembled WGS sequence"/>
</dbReference>
<dbReference type="EMBL" id="JAANIT010001757">
    <property type="protein sequence ID" value="KAG1538846.1"/>
    <property type="molecule type" value="Genomic_DNA"/>
</dbReference>
<dbReference type="AlphaFoldDB" id="A0A9P6Y3U8"/>
<feature type="compositionally biased region" description="Polar residues" evidence="1">
    <location>
        <begin position="20"/>
        <end position="33"/>
    </location>
</feature>
<evidence type="ECO:0000256" key="1">
    <source>
        <dbReference type="SAM" id="MobiDB-lite"/>
    </source>
</evidence>
<protein>
    <submittedName>
        <fullName evidence="2">Uncharacterized protein</fullName>
    </submittedName>
</protein>
<gene>
    <name evidence="2" type="ORF">G6F51_009514</name>
</gene>